<proteinExistence type="predicted"/>
<dbReference type="EMBL" id="REGN01001784">
    <property type="protein sequence ID" value="RNA32549.1"/>
    <property type="molecule type" value="Genomic_DNA"/>
</dbReference>
<organism evidence="1 2">
    <name type="scientific">Brachionus plicatilis</name>
    <name type="common">Marine rotifer</name>
    <name type="synonym">Brachionus muelleri</name>
    <dbReference type="NCBI Taxonomy" id="10195"/>
    <lineage>
        <taxon>Eukaryota</taxon>
        <taxon>Metazoa</taxon>
        <taxon>Spiralia</taxon>
        <taxon>Gnathifera</taxon>
        <taxon>Rotifera</taxon>
        <taxon>Eurotatoria</taxon>
        <taxon>Monogononta</taxon>
        <taxon>Pseudotrocha</taxon>
        <taxon>Ploima</taxon>
        <taxon>Brachionidae</taxon>
        <taxon>Brachionus</taxon>
    </lineage>
</organism>
<dbReference type="Proteomes" id="UP000276133">
    <property type="component" value="Unassembled WGS sequence"/>
</dbReference>
<comment type="caution">
    <text evidence="1">The sequence shown here is derived from an EMBL/GenBank/DDBJ whole genome shotgun (WGS) entry which is preliminary data.</text>
</comment>
<evidence type="ECO:0000313" key="2">
    <source>
        <dbReference type="Proteomes" id="UP000276133"/>
    </source>
</evidence>
<sequence>MSLCCHCRFDKWIFEVINIVLDKNGGWSDCYKYKRIQLASNLFYEKYPFIDYLFYIFYDKYGELKVSCRKSFQRIKHHLKGLVPSKKSVINASLSLDIQEIKEFYDVLKLKIQKIQLVYTTIIFFLQEKHFDDEN</sequence>
<accession>A0A3M7SA13</accession>
<evidence type="ECO:0000313" key="1">
    <source>
        <dbReference type="EMBL" id="RNA32549.1"/>
    </source>
</evidence>
<keyword evidence="2" id="KW-1185">Reference proteome</keyword>
<protein>
    <submittedName>
        <fullName evidence="1">Uncharacterized protein</fullName>
    </submittedName>
</protein>
<name>A0A3M7SA13_BRAPC</name>
<dbReference type="AlphaFoldDB" id="A0A3M7SA13"/>
<reference evidence="1 2" key="1">
    <citation type="journal article" date="2018" name="Sci. Rep.">
        <title>Genomic signatures of local adaptation to the degree of environmental predictability in rotifers.</title>
        <authorList>
            <person name="Franch-Gras L."/>
            <person name="Hahn C."/>
            <person name="Garcia-Roger E.M."/>
            <person name="Carmona M.J."/>
            <person name="Serra M."/>
            <person name="Gomez A."/>
        </authorList>
    </citation>
    <scope>NUCLEOTIDE SEQUENCE [LARGE SCALE GENOMIC DNA]</scope>
    <source>
        <strain evidence="1">HYR1</strain>
    </source>
</reference>
<gene>
    <name evidence="1" type="ORF">BpHYR1_015113</name>
</gene>